<evidence type="ECO:0000256" key="9">
    <source>
        <dbReference type="ARBA" id="ARBA00022679"/>
    </source>
</evidence>
<dbReference type="InterPro" id="IPR058865">
    <property type="entry name" value="GDPGP1_C"/>
</dbReference>
<evidence type="ECO:0000256" key="11">
    <source>
        <dbReference type="ARBA" id="ARBA00022741"/>
    </source>
</evidence>
<comment type="subcellular location">
    <subcellularLocation>
        <location evidence="3">Cytoplasm</location>
    </subcellularLocation>
</comment>
<keyword evidence="12" id="KW-0378">Hydrolase</keyword>
<dbReference type="PANTHER" id="PTHR20884">
    <property type="entry name" value="GDP-D-GLUCOSE PHOSPHORYLASE 1"/>
    <property type="match status" value="1"/>
</dbReference>
<evidence type="ECO:0000256" key="12">
    <source>
        <dbReference type="ARBA" id="ARBA00022801"/>
    </source>
</evidence>
<dbReference type="Pfam" id="PF26216">
    <property type="entry name" value="GDPGP1_C"/>
    <property type="match status" value="1"/>
</dbReference>
<evidence type="ECO:0000256" key="2">
    <source>
        <dbReference type="ARBA" id="ARBA00003049"/>
    </source>
</evidence>
<keyword evidence="9" id="KW-0808">Transferase</keyword>
<dbReference type="InterPro" id="IPR026506">
    <property type="entry name" value="GDPGP"/>
</dbReference>
<evidence type="ECO:0000256" key="6">
    <source>
        <dbReference type="ARBA" id="ARBA00018857"/>
    </source>
</evidence>
<evidence type="ECO:0000256" key="3">
    <source>
        <dbReference type="ARBA" id="ARBA00004496"/>
    </source>
</evidence>
<sequence length="549" mass="58676">MAGMYIHKVQTIMSMVQLEEESEAADGGAWGPRSCVGDCAGNPLPLYAYAPCKPPRSTRYRRLPSRGDIAIAVVPEVSRGASDESSPEMMMSRSASDVSDALSSDDDADNAEDDEAVVPVPPSGIDTGIDTGTGNNSADDDVMIVDGSPRSMCAPPAPTPSAVFNDEANLLGTVMTALWDDADERGMFRYDVRDVETRVVPGAGRYVAQLNEGRATKKRATEFRVDAVVQPFDAAKFNFCKAFASEVLFQFERATRGPVSGAVLGCMTGVAPTLHERVLCGPSPNLVVINVSPIEYGHVLLVPRVNDCIPQLADPATMELALHFAKEADSDSFRVGYNSLGAYATINHLHFQAYYLEHAFPVELAATAPLPQCPSLRGGARHHAPLVHLSRLVDYPVRGFVAELAPGVTPSRGIHALAELVGRACMALAAANVPHNVFVTKRGRRVFLYPQVFAERLSRGEVPADVVATGVNPACFEISGHMLYKSREDYAAADDAACTRILEAASVSEARFLQLADQLFGAPPLRVSATAKRAAVDDAGVTQPAKVHA</sequence>
<dbReference type="EC" id="2.7.7.78" evidence="5"/>
<evidence type="ECO:0000313" key="16">
    <source>
        <dbReference type="EMBL" id="CAD8300290.1"/>
    </source>
</evidence>
<reference evidence="16" key="1">
    <citation type="submission" date="2021-01" db="EMBL/GenBank/DDBJ databases">
        <authorList>
            <person name="Corre E."/>
            <person name="Pelletier E."/>
            <person name="Niang G."/>
            <person name="Scheremetjew M."/>
            <person name="Finn R."/>
            <person name="Kale V."/>
            <person name="Holt S."/>
            <person name="Cochrane G."/>
            <person name="Meng A."/>
            <person name="Brown T."/>
            <person name="Cohen L."/>
        </authorList>
    </citation>
    <scope>NUCLEOTIDE SEQUENCE</scope>
    <source>
        <strain evidence="16">CCMP219</strain>
    </source>
</reference>
<protein>
    <recommendedName>
        <fullName evidence="6">GDP-D-glucose phosphorylase 1</fullName>
        <ecNumber evidence="5">2.7.7.78</ecNumber>
    </recommendedName>
</protein>
<name>A0A7R9VMK9_9CHLO</name>
<evidence type="ECO:0000256" key="13">
    <source>
        <dbReference type="SAM" id="MobiDB-lite"/>
    </source>
</evidence>
<comment type="catalytic activity">
    <reaction evidence="1">
        <text>GDP-alpha-D-glucose + phosphate = alpha-D-glucose 1-phosphate + GDP + H(+)</text>
        <dbReference type="Rhea" id="RHEA:30387"/>
        <dbReference type="ChEBI" id="CHEBI:15378"/>
        <dbReference type="ChEBI" id="CHEBI:43474"/>
        <dbReference type="ChEBI" id="CHEBI:58189"/>
        <dbReference type="ChEBI" id="CHEBI:58601"/>
        <dbReference type="ChEBI" id="CHEBI:62230"/>
        <dbReference type="EC" id="2.7.7.78"/>
    </reaction>
</comment>
<evidence type="ECO:0000259" key="15">
    <source>
        <dbReference type="Pfam" id="PF26217"/>
    </source>
</evidence>
<dbReference type="Pfam" id="PF26217">
    <property type="entry name" value="GDPGP1_N"/>
    <property type="match status" value="1"/>
</dbReference>
<feature type="domain" description="GDPGP1-like N-terminal" evidence="15">
    <location>
        <begin position="171"/>
        <end position="354"/>
    </location>
</feature>
<evidence type="ECO:0000259" key="14">
    <source>
        <dbReference type="Pfam" id="PF26216"/>
    </source>
</evidence>
<feature type="compositionally biased region" description="Acidic residues" evidence="13">
    <location>
        <begin position="103"/>
        <end position="116"/>
    </location>
</feature>
<evidence type="ECO:0000256" key="10">
    <source>
        <dbReference type="ARBA" id="ARBA00022695"/>
    </source>
</evidence>
<gene>
    <name evidence="16" type="ORF">CEUR00632_LOCUS15497</name>
</gene>
<accession>A0A7R9VMK9</accession>
<dbReference type="AlphaFoldDB" id="A0A7R9VMK9"/>
<feature type="domain" description="GDPGP1-like C-terminal" evidence="14">
    <location>
        <begin position="386"/>
        <end position="520"/>
    </location>
</feature>
<dbReference type="EMBL" id="HBEC01033363">
    <property type="protein sequence ID" value="CAD8300290.1"/>
    <property type="molecule type" value="Transcribed_RNA"/>
</dbReference>
<evidence type="ECO:0000256" key="8">
    <source>
        <dbReference type="ARBA" id="ARBA00022658"/>
    </source>
</evidence>
<comment type="similarity">
    <text evidence="4">Belongs to the GDPGP1 family.</text>
</comment>
<dbReference type="PANTHER" id="PTHR20884:SF8">
    <property type="entry name" value="GDP-D-GLUCOSE PHOSPHORYLASE 1"/>
    <property type="match status" value="1"/>
</dbReference>
<comment type="function">
    <text evidence="2">Specific and highly efficient GDP-D-glucose phosphorylase regulating the levels of GDP-D-glucose in cells.</text>
</comment>
<dbReference type="GO" id="GO:0016787">
    <property type="term" value="F:hydrolase activity"/>
    <property type="evidence" value="ECO:0007669"/>
    <property type="project" value="UniProtKB-KW"/>
</dbReference>
<evidence type="ECO:0000256" key="7">
    <source>
        <dbReference type="ARBA" id="ARBA00022490"/>
    </source>
</evidence>
<dbReference type="InterPro" id="IPR058866">
    <property type="entry name" value="GDPGP1_N"/>
</dbReference>
<keyword evidence="7" id="KW-0963">Cytoplasm</keyword>
<organism evidence="16">
    <name type="scientific">Chlamydomonas euryale</name>
    <dbReference type="NCBI Taxonomy" id="1486919"/>
    <lineage>
        <taxon>Eukaryota</taxon>
        <taxon>Viridiplantae</taxon>
        <taxon>Chlorophyta</taxon>
        <taxon>core chlorophytes</taxon>
        <taxon>Chlorophyceae</taxon>
        <taxon>CS clade</taxon>
        <taxon>Chlamydomonadales</taxon>
        <taxon>Chlamydomonadaceae</taxon>
        <taxon>Chlamydomonas</taxon>
    </lineage>
</organism>
<dbReference type="GO" id="GO:0006006">
    <property type="term" value="P:glucose metabolic process"/>
    <property type="evidence" value="ECO:0007669"/>
    <property type="project" value="TreeGrafter"/>
</dbReference>
<keyword evidence="8" id="KW-0344">Guanine-nucleotide releasing factor</keyword>
<evidence type="ECO:0000256" key="4">
    <source>
        <dbReference type="ARBA" id="ARBA00006451"/>
    </source>
</evidence>
<feature type="compositionally biased region" description="Low complexity" evidence="13">
    <location>
        <begin position="124"/>
        <end position="134"/>
    </location>
</feature>
<proteinExistence type="inferred from homology"/>
<dbReference type="GO" id="GO:0000166">
    <property type="term" value="F:nucleotide binding"/>
    <property type="evidence" value="ECO:0007669"/>
    <property type="project" value="UniProtKB-KW"/>
</dbReference>
<keyword evidence="10" id="KW-0548">Nucleotidyltransferase</keyword>
<evidence type="ECO:0000256" key="1">
    <source>
        <dbReference type="ARBA" id="ARBA00000063"/>
    </source>
</evidence>
<keyword evidence="11" id="KW-0547">Nucleotide-binding</keyword>
<evidence type="ECO:0000256" key="5">
    <source>
        <dbReference type="ARBA" id="ARBA00012507"/>
    </source>
</evidence>
<dbReference type="GO" id="GO:0005085">
    <property type="term" value="F:guanyl-nucleotide exchange factor activity"/>
    <property type="evidence" value="ECO:0007669"/>
    <property type="project" value="UniProtKB-KW"/>
</dbReference>
<feature type="region of interest" description="Disordered" evidence="13">
    <location>
        <begin position="78"/>
        <end position="138"/>
    </location>
</feature>
<dbReference type="GO" id="GO:0080048">
    <property type="term" value="F:GDP-D-glucose phosphorylase activity"/>
    <property type="evidence" value="ECO:0007669"/>
    <property type="project" value="UniProtKB-EC"/>
</dbReference>
<dbReference type="GO" id="GO:0005737">
    <property type="term" value="C:cytoplasm"/>
    <property type="evidence" value="ECO:0007669"/>
    <property type="project" value="UniProtKB-SubCell"/>
</dbReference>